<feature type="transmembrane region" description="Helical" evidence="1">
    <location>
        <begin position="118"/>
        <end position="139"/>
    </location>
</feature>
<gene>
    <name evidence="2" type="ORF">A3207_02225</name>
</gene>
<keyword evidence="1" id="KW-0812">Transmembrane</keyword>
<accession>A0A8J8PI82</accession>
<name>A0A8J8PI82_9ARCH</name>
<keyword evidence="1" id="KW-0472">Membrane</keyword>
<keyword evidence="1" id="KW-1133">Transmembrane helix</keyword>
<feature type="transmembrane region" description="Helical" evidence="1">
    <location>
        <begin position="38"/>
        <end position="59"/>
    </location>
</feature>
<dbReference type="EMBL" id="LVVT01000001">
    <property type="protein sequence ID" value="TQS84863.1"/>
    <property type="molecule type" value="Genomic_DNA"/>
</dbReference>
<organism evidence="2 3">
    <name type="scientific">Candidatus Methanomassiliicoccus intestinalis</name>
    <dbReference type="NCBI Taxonomy" id="1406512"/>
    <lineage>
        <taxon>Archaea</taxon>
        <taxon>Methanobacteriati</taxon>
        <taxon>Thermoplasmatota</taxon>
        <taxon>Thermoplasmata</taxon>
        <taxon>Methanomassiliicoccales</taxon>
        <taxon>Methanomassiliicoccaceae</taxon>
        <taxon>Methanomassiliicoccus</taxon>
    </lineage>
</organism>
<dbReference type="AlphaFoldDB" id="A0A8J8PI82"/>
<dbReference type="Proteomes" id="UP000752814">
    <property type="component" value="Unassembled WGS sequence"/>
</dbReference>
<evidence type="ECO:0000313" key="2">
    <source>
        <dbReference type="EMBL" id="TQS84863.1"/>
    </source>
</evidence>
<reference evidence="2" key="1">
    <citation type="submission" date="2016-03" db="EMBL/GenBank/DDBJ databases">
        <authorList>
            <person name="Borrel G."/>
            <person name="Mccann A."/>
            <person name="O'Toole P.W."/>
        </authorList>
    </citation>
    <scope>NUCLEOTIDE SEQUENCE</scope>
    <source>
        <strain evidence="2">183</strain>
    </source>
</reference>
<feature type="transmembrane region" description="Helical" evidence="1">
    <location>
        <begin position="159"/>
        <end position="182"/>
    </location>
</feature>
<sequence length="186" mass="20070">MMKYTNVELYGEHYLKSVYQCHRGANLSSETKIDRSRIFGVIGIIVALVGIISIALGWISADATFLGTSQSNDWSGIDIFDWDTDDFQQYIPVIIAVVSALSLIFFAIGMVKPKSKIGYIPAILGIVVIILAIVEYMWITGDVASIVPDFDLGSIAKLSISVGAGLYLAIASGVLSLIFGILSEKA</sequence>
<comment type="caution">
    <text evidence="2">The sequence shown here is derived from an EMBL/GenBank/DDBJ whole genome shotgun (WGS) entry which is preliminary data.</text>
</comment>
<protein>
    <submittedName>
        <fullName evidence="2">Uncharacterized protein</fullName>
    </submittedName>
</protein>
<evidence type="ECO:0000256" key="1">
    <source>
        <dbReference type="SAM" id="Phobius"/>
    </source>
</evidence>
<proteinExistence type="predicted"/>
<feature type="transmembrane region" description="Helical" evidence="1">
    <location>
        <begin position="90"/>
        <end position="111"/>
    </location>
</feature>
<evidence type="ECO:0000313" key="3">
    <source>
        <dbReference type="Proteomes" id="UP000752814"/>
    </source>
</evidence>